<sequence length="69" mass="7484">MLVWGGAVLTLLGLVALFWCIVTVFRLRRAAPEPEEFRARMQRVVAVNTGALMLSAIGLMCVVLGIILG</sequence>
<keyword evidence="1" id="KW-0472">Membrane</keyword>
<protein>
    <submittedName>
        <fullName evidence="2">Uncharacterized protein</fullName>
    </submittedName>
</protein>
<evidence type="ECO:0000256" key="1">
    <source>
        <dbReference type="SAM" id="Phobius"/>
    </source>
</evidence>
<evidence type="ECO:0000313" key="3">
    <source>
        <dbReference type="Proteomes" id="UP000284202"/>
    </source>
</evidence>
<keyword evidence="3" id="KW-1185">Reference proteome</keyword>
<dbReference type="EMBL" id="QZCG01000027">
    <property type="protein sequence ID" value="RJE81875.1"/>
    <property type="molecule type" value="Genomic_DNA"/>
</dbReference>
<evidence type="ECO:0000313" key="2">
    <source>
        <dbReference type="EMBL" id="RJE81875.1"/>
    </source>
</evidence>
<dbReference type="Proteomes" id="UP000284202">
    <property type="component" value="Unassembled WGS sequence"/>
</dbReference>
<gene>
    <name evidence="2" type="ORF">D3P04_22700</name>
</gene>
<keyword evidence="1" id="KW-1133">Transmembrane helix</keyword>
<organism evidence="2 3">
    <name type="scientific">Paracoccus onubensis</name>
    <dbReference type="NCBI Taxonomy" id="1675788"/>
    <lineage>
        <taxon>Bacteria</taxon>
        <taxon>Pseudomonadati</taxon>
        <taxon>Pseudomonadota</taxon>
        <taxon>Alphaproteobacteria</taxon>
        <taxon>Rhodobacterales</taxon>
        <taxon>Paracoccaceae</taxon>
        <taxon>Paracoccus</taxon>
    </lineage>
</organism>
<accession>A0A418SLQ6</accession>
<feature type="transmembrane region" description="Helical" evidence="1">
    <location>
        <begin position="45"/>
        <end position="68"/>
    </location>
</feature>
<proteinExistence type="predicted"/>
<comment type="caution">
    <text evidence="2">The sequence shown here is derived from an EMBL/GenBank/DDBJ whole genome shotgun (WGS) entry which is preliminary data.</text>
</comment>
<dbReference type="OrthoDB" id="7875737at2"/>
<dbReference type="AlphaFoldDB" id="A0A418SLQ6"/>
<name>A0A418SLQ6_9RHOB</name>
<feature type="transmembrane region" description="Helical" evidence="1">
    <location>
        <begin position="6"/>
        <end position="25"/>
    </location>
</feature>
<keyword evidence="1" id="KW-0812">Transmembrane</keyword>
<reference evidence="3" key="1">
    <citation type="submission" date="2018-09" db="EMBL/GenBank/DDBJ databases">
        <title>Acidovorax cavernicola nov. sp. isolated from Gruta de las Maravillas (Aracena, Spain).</title>
        <authorList>
            <person name="Jurado V."/>
            <person name="Gutierrez-Patricio S."/>
            <person name="Gonzalez-Pimentel J.L."/>
            <person name="Miller A.Z."/>
            <person name="Laiz L."/>
            <person name="Saiz-Jimenez C."/>
        </authorList>
    </citation>
    <scope>NUCLEOTIDE SEQUENCE [LARGE SCALE GENOMIC DNA]</scope>
    <source>
        <strain evidence="3">1011MAR3C25</strain>
    </source>
</reference>